<comment type="similarity">
    <text evidence="1 4">Belongs to the D-isomer specific 2-hydroxyacid dehydrogenase family.</text>
</comment>
<dbReference type="SUPFAM" id="SSF52283">
    <property type="entry name" value="Formate/glycerate dehydrogenase catalytic domain-like"/>
    <property type="match status" value="1"/>
</dbReference>
<dbReference type="PROSITE" id="PS00065">
    <property type="entry name" value="D_2_HYDROXYACID_DH_1"/>
    <property type="match status" value="1"/>
</dbReference>
<dbReference type="Pfam" id="PF00389">
    <property type="entry name" value="2-Hacid_dh"/>
    <property type="match status" value="1"/>
</dbReference>
<proteinExistence type="inferred from homology"/>
<dbReference type="PROSITE" id="PS00671">
    <property type="entry name" value="D_2_HYDROXYACID_DH_3"/>
    <property type="match status" value="1"/>
</dbReference>
<dbReference type="InterPro" id="IPR050223">
    <property type="entry name" value="D-isomer_2-hydroxyacid_DH"/>
</dbReference>
<dbReference type="GeneID" id="28852659"/>
<dbReference type="Pfam" id="PF02826">
    <property type="entry name" value="2-Hacid_dh_C"/>
    <property type="match status" value="1"/>
</dbReference>
<dbReference type="InterPro" id="IPR029752">
    <property type="entry name" value="D-isomer_DH_CS1"/>
</dbReference>
<dbReference type="EMBL" id="LSBJ02000010">
    <property type="protein sequence ID" value="OAQ59240.1"/>
    <property type="molecule type" value="Genomic_DNA"/>
</dbReference>
<protein>
    <submittedName>
        <fullName evidence="7">2-hydroxyacid dehydrogenase</fullName>
    </submittedName>
</protein>
<feature type="domain" description="D-isomer specific 2-hydroxyacid dehydrogenase catalytic" evidence="5">
    <location>
        <begin position="28"/>
        <end position="334"/>
    </location>
</feature>
<dbReference type="FunFam" id="3.40.50.720:FF:000203">
    <property type="entry name" value="D-3-phosphoglycerate dehydrogenase (SerA)"/>
    <property type="match status" value="1"/>
</dbReference>
<dbReference type="GO" id="GO:0051287">
    <property type="term" value="F:NAD binding"/>
    <property type="evidence" value="ECO:0007669"/>
    <property type="project" value="InterPro"/>
</dbReference>
<dbReference type="KEGG" id="pchm:VFPPC_10268"/>
<dbReference type="InterPro" id="IPR006139">
    <property type="entry name" value="D-isomer_2_OHA_DH_cat_dom"/>
</dbReference>
<dbReference type="PANTHER" id="PTHR10996:SF257">
    <property type="entry name" value="GLYOXYLATE REDUCTASE 1"/>
    <property type="match status" value="1"/>
</dbReference>
<dbReference type="InterPro" id="IPR036291">
    <property type="entry name" value="NAD(P)-bd_dom_sf"/>
</dbReference>
<dbReference type="RefSeq" id="XP_018137295.1">
    <property type="nucleotide sequence ID" value="XM_018288665.1"/>
</dbReference>
<dbReference type="Proteomes" id="UP000078397">
    <property type="component" value="Unassembled WGS sequence"/>
</dbReference>
<dbReference type="PANTHER" id="PTHR10996">
    <property type="entry name" value="2-HYDROXYACID DEHYDROGENASE-RELATED"/>
    <property type="match status" value="1"/>
</dbReference>
<dbReference type="GO" id="GO:0005829">
    <property type="term" value="C:cytosol"/>
    <property type="evidence" value="ECO:0007669"/>
    <property type="project" value="TreeGrafter"/>
</dbReference>
<evidence type="ECO:0000256" key="2">
    <source>
        <dbReference type="ARBA" id="ARBA00023002"/>
    </source>
</evidence>
<evidence type="ECO:0000259" key="6">
    <source>
        <dbReference type="Pfam" id="PF02826"/>
    </source>
</evidence>
<dbReference type="InterPro" id="IPR029753">
    <property type="entry name" value="D-isomer_DH_CS"/>
</dbReference>
<keyword evidence="2 4" id="KW-0560">Oxidoreductase</keyword>
<dbReference type="STRING" id="1380566.A0A179F1T1"/>
<evidence type="ECO:0000256" key="4">
    <source>
        <dbReference type="RuleBase" id="RU003719"/>
    </source>
</evidence>
<organism evidence="7 8">
    <name type="scientific">Pochonia chlamydosporia 170</name>
    <dbReference type="NCBI Taxonomy" id="1380566"/>
    <lineage>
        <taxon>Eukaryota</taxon>
        <taxon>Fungi</taxon>
        <taxon>Dikarya</taxon>
        <taxon>Ascomycota</taxon>
        <taxon>Pezizomycotina</taxon>
        <taxon>Sordariomycetes</taxon>
        <taxon>Hypocreomycetidae</taxon>
        <taxon>Hypocreales</taxon>
        <taxon>Clavicipitaceae</taxon>
        <taxon>Pochonia</taxon>
    </lineage>
</organism>
<keyword evidence="3" id="KW-0520">NAD</keyword>
<evidence type="ECO:0000256" key="3">
    <source>
        <dbReference type="ARBA" id="ARBA00023027"/>
    </source>
</evidence>
<evidence type="ECO:0000313" key="8">
    <source>
        <dbReference type="Proteomes" id="UP000078397"/>
    </source>
</evidence>
<dbReference type="AlphaFoldDB" id="A0A179F1T1"/>
<dbReference type="GO" id="GO:0030267">
    <property type="term" value="F:glyoxylate reductase (NADPH) activity"/>
    <property type="evidence" value="ECO:0007669"/>
    <property type="project" value="TreeGrafter"/>
</dbReference>
<evidence type="ECO:0000256" key="1">
    <source>
        <dbReference type="ARBA" id="ARBA00005854"/>
    </source>
</evidence>
<comment type="caution">
    <text evidence="7">The sequence shown here is derived from an EMBL/GenBank/DDBJ whole genome shotgun (WGS) entry which is preliminary data.</text>
</comment>
<accession>A0A179F1T1</accession>
<evidence type="ECO:0000313" key="7">
    <source>
        <dbReference type="EMBL" id="OAQ59240.1"/>
    </source>
</evidence>
<feature type="domain" description="D-isomer specific 2-hydroxyacid dehydrogenase NAD-binding" evidence="6">
    <location>
        <begin position="127"/>
        <end position="302"/>
    </location>
</feature>
<dbReference type="CDD" id="cd12168">
    <property type="entry name" value="Mand_dh_like"/>
    <property type="match status" value="1"/>
</dbReference>
<gene>
    <name evidence="7" type="ORF">VFPPC_10268</name>
</gene>
<reference evidence="7 8" key="1">
    <citation type="journal article" date="2016" name="PLoS Pathog.">
        <title>Biosynthesis of antibiotic leucinostatins in bio-control fungus Purpureocillium lilacinum and their inhibition on phytophthora revealed by genome mining.</title>
        <authorList>
            <person name="Wang G."/>
            <person name="Liu Z."/>
            <person name="Lin R."/>
            <person name="Li E."/>
            <person name="Mao Z."/>
            <person name="Ling J."/>
            <person name="Yang Y."/>
            <person name="Yin W.B."/>
            <person name="Xie B."/>
        </authorList>
    </citation>
    <scope>NUCLEOTIDE SEQUENCE [LARGE SCALE GENOMIC DNA]</scope>
    <source>
        <strain evidence="7">170</strain>
    </source>
</reference>
<keyword evidence="8" id="KW-1185">Reference proteome</keyword>
<sequence length="341" mass="37783">MVAPTKKPRLVIMGSRDYHIDDFVAEYQQEFEYSVLDAQNRQEALVKLPQDIAQNGPIDAFIIRVGTTEFEPFDEQLLGPLVPGCKIIASASAGYNEFAVDWMTRNGIWFCNTLDAVAEATADMAMFLTLAVLRDSYRAERGARSGTWKAGLVPSKDPSNTTLGIIGMGSIGKYLARKASVFNMRIKYYNRKRLSPSDEAKYSATYCPTLEKLLAESDVVSINCPLTKETTNLISHKQISQMKDGAFIVNTARGAIIDEDALIAGLESGKITRAGLDVFVDEPGMNEYFRTSDKVICQPHMGAVTTEAFRRGEKECLENLRAFFRTGRPVAPVNEIDHKVA</sequence>
<dbReference type="Gene3D" id="3.40.50.720">
    <property type="entry name" value="NAD(P)-binding Rossmann-like Domain"/>
    <property type="match status" value="2"/>
</dbReference>
<dbReference type="PROSITE" id="PS00670">
    <property type="entry name" value="D_2_HYDROXYACID_DH_2"/>
    <property type="match status" value="1"/>
</dbReference>
<dbReference type="InterPro" id="IPR006140">
    <property type="entry name" value="D-isomer_DH_NAD-bd"/>
</dbReference>
<evidence type="ECO:0000259" key="5">
    <source>
        <dbReference type="Pfam" id="PF00389"/>
    </source>
</evidence>
<dbReference type="GO" id="GO:0016618">
    <property type="term" value="F:hydroxypyruvate reductase [NAD(P)H] activity"/>
    <property type="evidence" value="ECO:0007669"/>
    <property type="project" value="TreeGrafter"/>
</dbReference>
<dbReference type="SUPFAM" id="SSF51735">
    <property type="entry name" value="NAD(P)-binding Rossmann-fold domains"/>
    <property type="match status" value="1"/>
</dbReference>
<dbReference type="OrthoDB" id="9991913at2759"/>
<name>A0A179F1T1_METCM</name>